<sequence>MVPIIFWPPDLFTLQVPCFLESLVYFKIHISVETIVGRHGLFYSPSGKPLMYRNVE</sequence>
<dbReference type="AlphaFoldDB" id="A0A1J1C9Z5"/>
<evidence type="ECO:0000313" key="2">
    <source>
        <dbReference type="Proteomes" id="UP000183868"/>
    </source>
</evidence>
<evidence type="ECO:0000313" key="1">
    <source>
        <dbReference type="EMBL" id="APF19509.1"/>
    </source>
</evidence>
<name>A0A1J1C9Z5_CALAY</name>
<dbReference type="KEGG" id="caby:Cabys_2761"/>
<protein>
    <submittedName>
        <fullName evidence="1">Uncharacterized protein</fullName>
    </submittedName>
</protein>
<reference evidence="1 2" key="1">
    <citation type="submission" date="2016-11" db="EMBL/GenBank/DDBJ databases">
        <title>Genomic analysis of Caldithrix abyssi and proposal of a novel bacterial phylum Caldithrichaeota.</title>
        <authorList>
            <person name="Kublanov I."/>
            <person name="Sigalova O."/>
            <person name="Gavrilov S."/>
            <person name="Lebedinsky A."/>
            <person name="Ivanova N."/>
            <person name="Daum C."/>
            <person name="Reddy T."/>
            <person name="Klenk H.P."/>
            <person name="Goker M."/>
            <person name="Reva O."/>
            <person name="Miroshnichenko M."/>
            <person name="Kyprides N."/>
            <person name="Woyke T."/>
            <person name="Gelfand M."/>
        </authorList>
    </citation>
    <scope>NUCLEOTIDE SEQUENCE [LARGE SCALE GENOMIC DNA]</scope>
    <source>
        <strain evidence="1 2">LF13</strain>
    </source>
</reference>
<organism evidence="1 2">
    <name type="scientific">Caldithrix abyssi DSM 13497</name>
    <dbReference type="NCBI Taxonomy" id="880073"/>
    <lineage>
        <taxon>Bacteria</taxon>
        <taxon>Pseudomonadati</taxon>
        <taxon>Calditrichota</taxon>
        <taxon>Calditrichia</taxon>
        <taxon>Calditrichales</taxon>
        <taxon>Calditrichaceae</taxon>
        <taxon>Caldithrix</taxon>
    </lineage>
</organism>
<gene>
    <name evidence="1" type="ORF">Cabys_2761</name>
</gene>
<dbReference type="Proteomes" id="UP000183868">
    <property type="component" value="Chromosome"/>
</dbReference>
<accession>A0A1J1C9Z5</accession>
<dbReference type="EMBL" id="CP018099">
    <property type="protein sequence ID" value="APF19509.1"/>
    <property type="molecule type" value="Genomic_DNA"/>
</dbReference>
<proteinExistence type="predicted"/>